<dbReference type="AlphaFoldDB" id="A0A6M3IUT1"/>
<reference evidence="1" key="1">
    <citation type="submission" date="2020-03" db="EMBL/GenBank/DDBJ databases">
        <title>The deep terrestrial virosphere.</title>
        <authorList>
            <person name="Holmfeldt K."/>
            <person name="Nilsson E."/>
            <person name="Simone D."/>
            <person name="Lopez-Fernandez M."/>
            <person name="Wu X."/>
            <person name="de Brujin I."/>
            <person name="Lundin D."/>
            <person name="Andersson A."/>
            <person name="Bertilsson S."/>
            <person name="Dopson M."/>
        </authorList>
    </citation>
    <scope>NUCLEOTIDE SEQUENCE</scope>
    <source>
        <strain evidence="2">MM415A00784</strain>
        <strain evidence="1">MM415B01056</strain>
        <strain evidence="3">TM448B04534</strain>
    </source>
</reference>
<dbReference type="EMBL" id="MT142405">
    <property type="protein sequence ID" value="QJA80078.1"/>
    <property type="molecule type" value="Genomic_DNA"/>
</dbReference>
<dbReference type="EMBL" id="MT145088">
    <property type="protein sequence ID" value="QJI03437.1"/>
    <property type="molecule type" value="Genomic_DNA"/>
</dbReference>
<gene>
    <name evidence="2" type="ORF">MM415A00784_0024</name>
    <name evidence="1" type="ORF">MM415B01056_0029</name>
    <name evidence="3" type="ORF">TM448B04534_0003</name>
</gene>
<sequence>MCSHRFVFPDDKPENYNPDSATLMGRCKCGAVQKAYGVRWIVNREDNFLQQVPYGETEFEFIDKMIEV</sequence>
<evidence type="ECO:0000313" key="2">
    <source>
        <dbReference type="EMBL" id="QJA80078.1"/>
    </source>
</evidence>
<organism evidence="1">
    <name type="scientific">viral metagenome</name>
    <dbReference type="NCBI Taxonomy" id="1070528"/>
    <lineage>
        <taxon>unclassified sequences</taxon>
        <taxon>metagenomes</taxon>
        <taxon>organismal metagenomes</taxon>
    </lineage>
</organism>
<accession>A0A6M3IUT1</accession>
<evidence type="ECO:0000313" key="1">
    <source>
        <dbReference type="EMBL" id="QJA60785.1"/>
    </source>
</evidence>
<protein>
    <submittedName>
        <fullName evidence="1">Uncharacterized protein</fullName>
    </submittedName>
</protein>
<dbReference type="EMBL" id="MT141420">
    <property type="protein sequence ID" value="QJA60785.1"/>
    <property type="molecule type" value="Genomic_DNA"/>
</dbReference>
<evidence type="ECO:0000313" key="3">
    <source>
        <dbReference type="EMBL" id="QJI03437.1"/>
    </source>
</evidence>
<name>A0A6M3IUT1_9ZZZZ</name>
<proteinExistence type="predicted"/>